<feature type="transmembrane region" description="Helical" evidence="7">
    <location>
        <begin position="113"/>
        <end position="134"/>
    </location>
</feature>
<evidence type="ECO:0000313" key="8">
    <source>
        <dbReference type="EMBL" id="SMO90173.1"/>
    </source>
</evidence>
<dbReference type="AlphaFoldDB" id="A0A521F1X1"/>
<feature type="transmembrane region" description="Helical" evidence="7">
    <location>
        <begin position="184"/>
        <end position="205"/>
    </location>
</feature>
<keyword evidence="6 7" id="KW-0472">Membrane</keyword>
<dbReference type="RefSeq" id="WP_142534669.1">
    <property type="nucleotide sequence ID" value="NZ_FXTB01000013.1"/>
</dbReference>
<keyword evidence="9" id="KW-1185">Reference proteome</keyword>
<feature type="transmembrane region" description="Helical" evidence="7">
    <location>
        <begin position="6"/>
        <end position="28"/>
    </location>
</feature>
<evidence type="ECO:0000256" key="7">
    <source>
        <dbReference type="RuleBase" id="RU362048"/>
    </source>
</evidence>
<feature type="transmembrane region" description="Helical" evidence="7">
    <location>
        <begin position="146"/>
        <end position="163"/>
    </location>
</feature>
<dbReference type="NCBIfam" id="TIGR00427">
    <property type="entry name" value="NAAT family transporter"/>
    <property type="match status" value="1"/>
</dbReference>
<organism evidence="8 9">
    <name type="scientific">Saccharicrinis carchari</name>
    <dbReference type="NCBI Taxonomy" id="1168039"/>
    <lineage>
        <taxon>Bacteria</taxon>
        <taxon>Pseudomonadati</taxon>
        <taxon>Bacteroidota</taxon>
        <taxon>Bacteroidia</taxon>
        <taxon>Marinilabiliales</taxon>
        <taxon>Marinilabiliaceae</taxon>
        <taxon>Saccharicrinis</taxon>
    </lineage>
</organism>
<keyword evidence="5 7" id="KW-1133">Transmembrane helix</keyword>
<dbReference type="PANTHER" id="PTHR33508:SF1">
    <property type="entry name" value="UPF0056 MEMBRANE PROTEIN YHCE"/>
    <property type="match status" value="1"/>
</dbReference>
<dbReference type="PANTHER" id="PTHR33508">
    <property type="entry name" value="UPF0056 MEMBRANE PROTEIN YHCE"/>
    <property type="match status" value="1"/>
</dbReference>
<evidence type="ECO:0000256" key="2">
    <source>
        <dbReference type="ARBA" id="ARBA00009784"/>
    </source>
</evidence>
<feature type="transmembrane region" description="Helical" evidence="7">
    <location>
        <begin position="48"/>
        <end position="69"/>
    </location>
</feature>
<reference evidence="8 9" key="1">
    <citation type="submission" date="2017-05" db="EMBL/GenBank/DDBJ databases">
        <authorList>
            <person name="Varghese N."/>
            <person name="Submissions S."/>
        </authorList>
    </citation>
    <scope>NUCLEOTIDE SEQUENCE [LARGE SCALE GENOMIC DNA]</scope>
    <source>
        <strain evidence="8 9">DSM 27040</strain>
    </source>
</reference>
<evidence type="ECO:0000256" key="6">
    <source>
        <dbReference type="ARBA" id="ARBA00023136"/>
    </source>
</evidence>
<dbReference type="GO" id="GO:0005886">
    <property type="term" value="C:plasma membrane"/>
    <property type="evidence" value="ECO:0007669"/>
    <property type="project" value="UniProtKB-SubCell"/>
</dbReference>
<gene>
    <name evidence="8" type="ORF">SAMN06265379_11347</name>
</gene>
<protein>
    <recommendedName>
        <fullName evidence="7">UPF0056 membrane protein</fullName>
    </recommendedName>
</protein>
<dbReference type="OrthoDB" id="21094at2"/>
<dbReference type="Proteomes" id="UP000319040">
    <property type="component" value="Unassembled WGS sequence"/>
</dbReference>
<dbReference type="EMBL" id="FXTB01000013">
    <property type="protein sequence ID" value="SMO90173.1"/>
    <property type="molecule type" value="Genomic_DNA"/>
</dbReference>
<name>A0A521F1X1_SACCC</name>
<evidence type="ECO:0000313" key="9">
    <source>
        <dbReference type="Proteomes" id="UP000319040"/>
    </source>
</evidence>
<dbReference type="Pfam" id="PF01914">
    <property type="entry name" value="MarC"/>
    <property type="match status" value="1"/>
</dbReference>
<accession>A0A521F1X1</accession>
<comment type="subcellular location">
    <subcellularLocation>
        <location evidence="1 7">Cell membrane</location>
        <topology evidence="1 7">Multi-pass membrane protein</topology>
    </subcellularLocation>
</comment>
<evidence type="ECO:0000256" key="5">
    <source>
        <dbReference type="ARBA" id="ARBA00022989"/>
    </source>
</evidence>
<sequence>MNELFSFGLLAFASFFTLINPLSSMPVFMTMTAELDQKDRVKTAKKAVLVAFVVIIIFAFTGQLLFKFFGISVNSFRIVGGVIFFIMGMDMLQARLGRVKIKDSEIKAYVADISITPLAIPMICGPGAITNAIVLMEDATTPTLKAVLIFTIILIMGVTYLIYYSGSRIIKFLGETGNNVMMRLMGLILMVIAVEFFFSGLKPIVLDIMN</sequence>
<dbReference type="InterPro" id="IPR002771">
    <property type="entry name" value="Multi_antbiot-R_MarC"/>
</dbReference>
<comment type="similarity">
    <text evidence="2 7">Belongs to the UPF0056 (MarC) family.</text>
</comment>
<evidence type="ECO:0000256" key="1">
    <source>
        <dbReference type="ARBA" id="ARBA00004651"/>
    </source>
</evidence>
<keyword evidence="3" id="KW-1003">Cell membrane</keyword>
<feature type="transmembrane region" description="Helical" evidence="7">
    <location>
        <begin position="75"/>
        <end position="92"/>
    </location>
</feature>
<proteinExistence type="inferred from homology"/>
<keyword evidence="4 7" id="KW-0812">Transmembrane</keyword>
<evidence type="ECO:0000256" key="4">
    <source>
        <dbReference type="ARBA" id="ARBA00022692"/>
    </source>
</evidence>
<evidence type="ECO:0000256" key="3">
    <source>
        <dbReference type="ARBA" id="ARBA00022475"/>
    </source>
</evidence>